<accession>A0A1C5A3H0</accession>
<evidence type="ECO:0000313" key="3">
    <source>
        <dbReference type="EMBL" id="SCF39699.1"/>
    </source>
</evidence>
<dbReference type="InterPro" id="IPR008335">
    <property type="entry name" value="Mopterin_OxRdtase_euk"/>
</dbReference>
<evidence type="ECO:0000313" key="4">
    <source>
        <dbReference type="Proteomes" id="UP000198253"/>
    </source>
</evidence>
<dbReference type="Gene3D" id="2.60.40.650">
    <property type="match status" value="1"/>
</dbReference>
<dbReference type="GO" id="GO:0020037">
    <property type="term" value="F:heme binding"/>
    <property type="evidence" value="ECO:0007669"/>
    <property type="project" value="TreeGrafter"/>
</dbReference>
<reference evidence="4" key="1">
    <citation type="submission" date="2016-06" db="EMBL/GenBank/DDBJ databases">
        <authorList>
            <person name="Varghese N."/>
            <person name="Submissions Spin"/>
        </authorList>
    </citation>
    <scope>NUCLEOTIDE SEQUENCE [LARGE SCALE GENOMIC DNA]</scope>
    <source>
        <strain evidence="4">DSM 43816</strain>
    </source>
</reference>
<dbReference type="GO" id="GO:0008482">
    <property type="term" value="F:sulfite oxidase activity"/>
    <property type="evidence" value="ECO:0007669"/>
    <property type="project" value="TreeGrafter"/>
</dbReference>
<feature type="region of interest" description="Disordered" evidence="1">
    <location>
        <begin position="47"/>
        <end position="66"/>
    </location>
</feature>
<dbReference type="AlphaFoldDB" id="A0A1C5A3H0"/>
<dbReference type="Proteomes" id="UP000198253">
    <property type="component" value="Chromosome I"/>
</dbReference>
<dbReference type="GO" id="GO:0043546">
    <property type="term" value="F:molybdopterin cofactor binding"/>
    <property type="evidence" value="ECO:0007669"/>
    <property type="project" value="TreeGrafter"/>
</dbReference>
<dbReference type="SUPFAM" id="SSF81296">
    <property type="entry name" value="E set domains"/>
    <property type="match status" value="1"/>
</dbReference>
<dbReference type="GO" id="GO:0006790">
    <property type="term" value="P:sulfur compound metabolic process"/>
    <property type="evidence" value="ECO:0007669"/>
    <property type="project" value="TreeGrafter"/>
</dbReference>
<name>A0A1C5A3H0_MICEC</name>
<dbReference type="OrthoDB" id="9795587at2"/>
<dbReference type="PANTHER" id="PTHR19372:SF7">
    <property type="entry name" value="SULFITE OXIDASE, MITOCHONDRIAL"/>
    <property type="match status" value="1"/>
</dbReference>
<dbReference type="PRINTS" id="PR00407">
    <property type="entry name" value="EUMOPTERIN"/>
</dbReference>
<proteinExistence type="predicted"/>
<organism evidence="3 4">
    <name type="scientific">Micromonospora echinospora</name>
    <name type="common">Micromonospora purpurea</name>
    <dbReference type="NCBI Taxonomy" id="1877"/>
    <lineage>
        <taxon>Bacteria</taxon>
        <taxon>Bacillati</taxon>
        <taxon>Actinomycetota</taxon>
        <taxon>Actinomycetes</taxon>
        <taxon>Micromonosporales</taxon>
        <taxon>Micromonosporaceae</taxon>
        <taxon>Micromonospora</taxon>
    </lineage>
</organism>
<sequence>MTRAPGNEAEHDTRRARQWLAGRARGEGVHREQLIALGTAMGALAAAAGEADPPPPPGRPGIPAIVKPLDPGLLTGYGANAEMRWEAMSGQGYVVPTDRFFVRNHTRTPLLDRDTWRLRLFGTGLRGTPTRDDPVEFGYDDLTAMAAEETTALLECAGNGRHHFAAQQDQPMPGVPWGLGAVGVARWRGVRLSTVLRHAGLTDAAVDVMPEGLDPDYVTGGVNLGRVRRPLPIAKALDDVLLAYEMNGRPLPVDHGFPVRLVVPGWIGIASIKWVGPVEVSATALFSPWNTQFYRMFGPGHPVDGEPVTTQVVKSAFELPWDARLPAGVDVVLRGRSWSGNGPIRTVEISTDDRDGWRPATLDPRDEGSAWQRWTAVWRPPGSGRWTLRARATDVTGASQPEQAEPNTLGYLFDGIVRHPVTVT</sequence>
<evidence type="ECO:0000256" key="1">
    <source>
        <dbReference type="SAM" id="MobiDB-lite"/>
    </source>
</evidence>
<feature type="domain" description="Oxidoreductase molybdopterin-binding" evidence="2">
    <location>
        <begin position="105"/>
        <end position="285"/>
    </location>
</feature>
<protein>
    <submittedName>
        <fullName evidence="3">Sulfoxide reductase catalytic subunit YedY</fullName>
    </submittedName>
</protein>
<dbReference type="RefSeq" id="WP_088984787.1">
    <property type="nucleotide sequence ID" value="NZ_LT607413.1"/>
</dbReference>
<keyword evidence="4" id="KW-1185">Reference proteome</keyword>
<dbReference type="SUPFAM" id="SSF56524">
    <property type="entry name" value="Oxidoreductase molybdopterin-binding domain"/>
    <property type="match status" value="1"/>
</dbReference>
<dbReference type="PANTHER" id="PTHR19372">
    <property type="entry name" value="SULFITE REDUCTASE"/>
    <property type="match status" value="1"/>
</dbReference>
<dbReference type="CDD" id="cd02110">
    <property type="entry name" value="SO_family_Moco_dimer"/>
    <property type="match status" value="1"/>
</dbReference>
<gene>
    <name evidence="3" type="ORF">GA0070618_6225</name>
</gene>
<dbReference type="Gene3D" id="3.90.420.10">
    <property type="entry name" value="Oxidoreductase, molybdopterin-binding domain"/>
    <property type="match status" value="1"/>
</dbReference>
<evidence type="ECO:0000259" key="2">
    <source>
        <dbReference type="Pfam" id="PF00174"/>
    </source>
</evidence>
<dbReference type="InterPro" id="IPR036374">
    <property type="entry name" value="OxRdtase_Mopterin-bd_sf"/>
</dbReference>
<dbReference type="InParanoid" id="A0A1C5A3H0"/>
<dbReference type="InterPro" id="IPR014756">
    <property type="entry name" value="Ig_E-set"/>
</dbReference>
<dbReference type="Pfam" id="PF00174">
    <property type="entry name" value="Oxidored_molyb"/>
    <property type="match status" value="1"/>
</dbReference>
<dbReference type="EMBL" id="LT607413">
    <property type="protein sequence ID" value="SCF39699.1"/>
    <property type="molecule type" value="Genomic_DNA"/>
</dbReference>
<dbReference type="InterPro" id="IPR000572">
    <property type="entry name" value="OxRdtase_Mopterin-bd_dom"/>
</dbReference>